<evidence type="ECO:0000256" key="1">
    <source>
        <dbReference type="PROSITE-ProRule" id="PRU00325"/>
    </source>
</evidence>
<keyword evidence="1" id="KW-0479">Metal-binding</keyword>
<gene>
    <name evidence="3" type="ORF">F511_27324</name>
</gene>
<dbReference type="Proteomes" id="UP000250235">
    <property type="component" value="Unassembled WGS sequence"/>
</dbReference>
<dbReference type="EMBL" id="KV005025">
    <property type="protein sequence ID" value="KZV34623.1"/>
    <property type="molecule type" value="Genomic_DNA"/>
</dbReference>
<sequence>MMKDIERSYDKLRWYCHVVKEKNLRSSLKLKQSFAMDLSSWHCSCQAWRIYRLACKHACTCREATSLSVYQFCDGYLDTYVPTSLRRNH</sequence>
<accession>A0A2Z7BJN2</accession>
<keyword evidence="4" id="KW-1185">Reference proteome</keyword>
<keyword evidence="1" id="KW-0862">Zinc</keyword>
<name>A0A2Z7BJN2_9LAMI</name>
<dbReference type="InterPro" id="IPR007527">
    <property type="entry name" value="Znf_SWIM"/>
</dbReference>
<dbReference type="AlphaFoldDB" id="A0A2Z7BJN2"/>
<feature type="domain" description="SWIM-type" evidence="2">
    <location>
        <begin position="34"/>
        <end position="66"/>
    </location>
</feature>
<dbReference type="OrthoDB" id="1895098at2759"/>
<keyword evidence="1" id="KW-0863">Zinc-finger</keyword>
<dbReference type="PROSITE" id="PS50966">
    <property type="entry name" value="ZF_SWIM"/>
    <property type="match status" value="1"/>
</dbReference>
<evidence type="ECO:0000259" key="2">
    <source>
        <dbReference type="PROSITE" id="PS50966"/>
    </source>
</evidence>
<evidence type="ECO:0000313" key="4">
    <source>
        <dbReference type="Proteomes" id="UP000250235"/>
    </source>
</evidence>
<evidence type="ECO:0000313" key="3">
    <source>
        <dbReference type="EMBL" id="KZV34623.1"/>
    </source>
</evidence>
<dbReference type="GO" id="GO:0008270">
    <property type="term" value="F:zinc ion binding"/>
    <property type="evidence" value="ECO:0007669"/>
    <property type="project" value="UniProtKB-KW"/>
</dbReference>
<proteinExistence type="predicted"/>
<reference evidence="3 4" key="1">
    <citation type="journal article" date="2015" name="Proc. Natl. Acad. Sci. U.S.A.">
        <title>The resurrection genome of Boea hygrometrica: A blueprint for survival of dehydration.</title>
        <authorList>
            <person name="Xiao L."/>
            <person name="Yang G."/>
            <person name="Zhang L."/>
            <person name="Yang X."/>
            <person name="Zhao S."/>
            <person name="Ji Z."/>
            <person name="Zhou Q."/>
            <person name="Hu M."/>
            <person name="Wang Y."/>
            <person name="Chen M."/>
            <person name="Xu Y."/>
            <person name="Jin H."/>
            <person name="Xiao X."/>
            <person name="Hu G."/>
            <person name="Bao F."/>
            <person name="Hu Y."/>
            <person name="Wan P."/>
            <person name="Li L."/>
            <person name="Deng X."/>
            <person name="Kuang T."/>
            <person name="Xiang C."/>
            <person name="Zhu J.K."/>
            <person name="Oliver M.J."/>
            <person name="He Y."/>
        </authorList>
    </citation>
    <scope>NUCLEOTIDE SEQUENCE [LARGE SCALE GENOMIC DNA]</scope>
    <source>
        <strain evidence="4">cv. XS01</strain>
    </source>
</reference>
<protein>
    <recommendedName>
        <fullName evidence="2">SWIM-type domain-containing protein</fullName>
    </recommendedName>
</protein>
<organism evidence="3 4">
    <name type="scientific">Dorcoceras hygrometricum</name>
    <dbReference type="NCBI Taxonomy" id="472368"/>
    <lineage>
        <taxon>Eukaryota</taxon>
        <taxon>Viridiplantae</taxon>
        <taxon>Streptophyta</taxon>
        <taxon>Embryophyta</taxon>
        <taxon>Tracheophyta</taxon>
        <taxon>Spermatophyta</taxon>
        <taxon>Magnoliopsida</taxon>
        <taxon>eudicotyledons</taxon>
        <taxon>Gunneridae</taxon>
        <taxon>Pentapetalae</taxon>
        <taxon>asterids</taxon>
        <taxon>lamiids</taxon>
        <taxon>Lamiales</taxon>
        <taxon>Gesneriaceae</taxon>
        <taxon>Didymocarpoideae</taxon>
        <taxon>Trichosporeae</taxon>
        <taxon>Loxocarpinae</taxon>
        <taxon>Dorcoceras</taxon>
    </lineage>
</organism>
<dbReference type="Pfam" id="PF04434">
    <property type="entry name" value="SWIM"/>
    <property type="match status" value="1"/>
</dbReference>